<reference evidence="2" key="1">
    <citation type="journal article" date="2019" name="Int. J. Syst. Evol. Microbiol.">
        <title>The Global Catalogue of Microorganisms (GCM) 10K type strain sequencing project: providing services to taxonomists for standard genome sequencing and annotation.</title>
        <authorList>
            <consortium name="The Broad Institute Genomics Platform"/>
            <consortium name="The Broad Institute Genome Sequencing Center for Infectious Disease"/>
            <person name="Wu L."/>
            <person name="Ma J."/>
        </authorList>
    </citation>
    <scope>NUCLEOTIDE SEQUENCE [LARGE SCALE GENOMIC DNA]</scope>
    <source>
        <strain evidence="2">CECT 8064</strain>
    </source>
</reference>
<keyword evidence="2" id="KW-1185">Reference proteome</keyword>
<dbReference type="RefSeq" id="WP_417922368.1">
    <property type="nucleotide sequence ID" value="NZ_JBHSFS010000002.1"/>
</dbReference>
<evidence type="ECO:0000313" key="2">
    <source>
        <dbReference type="Proteomes" id="UP001595990"/>
    </source>
</evidence>
<evidence type="ECO:0000313" key="1">
    <source>
        <dbReference type="EMBL" id="MFC4512292.1"/>
    </source>
</evidence>
<sequence length="68" mass="7439">MSWEELRELPPLVNVVTAARALGVGRDKAYRMVKDGQFPARTLSLGSVTKVSTASLWELLGVERPAGR</sequence>
<dbReference type="EMBL" id="JBHSFS010000002">
    <property type="protein sequence ID" value="MFC4512292.1"/>
    <property type="molecule type" value="Genomic_DNA"/>
</dbReference>
<keyword evidence="1" id="KW-0238">DNA-binding</keyword>
<proteinExistence type="predicted"/>
<gene>
    <name evidence="1" type="ORF">ACFPEN_05005</name>
</gene>
<accession>A0ABV9BDN4</accession>
<protein>
    <submittedName>
        <fullName evidence="1">DNA-binding protein</fullName>
    </submittedName>
</protein>
<organism evidence="1 2">
    <name type="scientific">Streptomyces ehimensis</name>
    <dbReference type="NCBI Taxonomy" id="68195"/>
    <lineage>
        <taxon>Bacteria</taxon>
        <taxon>Bacillati</taxon>
        <taxon>Actinomycetota</taxon>
        <taxon>Actinomycetes</taxon>
        <taxon>Kitasatosporales</taxon>
        <taxon>Streptomycetaceae</taxon>
        <taxon>Streptomyces</taxon>
    </lineage>
</organism>
<comment type="caution">
    <text evidence="1">The sequence shown here is derived from an EMBL/GenBank/DDBJ whole genome shotgun (WGS) entry which is preliminary data.</text>
</comment>
<dbReference type="Proteomes" id="UP001595990">
    <property type="component" value="Unassembled WGS sequence"/>
</dbReference>
<name>A0ABV9BDN4_9ACTN</name>
<dbReference type="GO" id="GO:0003677">
    <property type="term" value="F:DNA binding"/>
    <property type="evidence" value="ECO:0007669"/>
    <property type="project" value="UniProtKB-KW"/>
</dbReference>